<comment type="caution">
    <text evidence="2">The sequence shown here is derived from an EMBL/GenBank/DDBJ whole genome shotgun (WGS) entry which is preliminary data.</text>
</comment>
<reference evidence="2 3" key="1">
    <citation type="submission" date="2020-08" db="EMBL/GenBank/DDBJ databases">
        <title>Sequencing the genomes of 1000 actinobacteria strains.</title>
        <authorList>
            <person name="Klenk H.-P."/>
        </authorList>
    </citation>
    <scope>NUCLEOTIDE SEQUENCE [LARGE SCALE GENOMIC DNA]</scope>
    <source>
        <strain evidence="2 3">DSM 44593</strain>
    </source>
</reference>
<evidence type="ECO:0000259" key="1">
    <source>
        <dbReference type="Pfam" id="PF13186"/>
    </source>
</evidence>
<dbReference type="Proteomes" id="UP000578077">
    <property type="component" value="Unassembled WGS sequence"/>
</dbReference>
<dbReference type="PANTHER" id="PTHR11228">
    <property type="entry name" value="RADICAL SAM DOMAIN PROTEIN"/>
    <property type="match status" value="1"/>
</dbReference>
<dbReference type="EMBL" id="JACHLY010000001">
    <property type="protein sequence ID" value="MBB5999301.1"/>
    <property type="molecule type" value="Genomic_DNA"/>
</dbReference>
<accession>A0A841EIR2</accession>
<dbReference type="InterPro" id="IPR058240">
    <property type="entry name" value="rSAM_sf"/>
</dbReference>
<dbReference type="Pfam" id="PF13186">
    <property type="entry name" value="SPASM"/>
    <property type="match status" value="1"/>
</dbReference>
<dbReference type="InterPro" id="IPR050377">
    <property type="entry name" value="Radical_SAM_PqqE_MftC-like"/>
</dbReference>
<dbReference type="InterPro" id="IPR013785">
    <property type="entry name" value="Aldolase_TIM"/>
</dbReference>
<gene>
    <name evidence="2" type="ORF">HNR25_003052</name>
</gene>
<sequence length="241" mass="25541">MTRDDWARVIDEAAACNVRRVQFIGGEPTAHPSFRDLASLALGHGLSVEVFSNLVHVTPELWHLFTRPGLSLATSYYSDDAEEHNAVTGRRSHARTRDNIAQALRRGIPLRAGIVATHDNQRVEEARRDLESLGVSRIHVDHIRPFGRGGGDEEPDASRLCGDCGTGKASVSPTGEVSPCVFSTWMSVGSVHDAALGAIVAGPAMGRANASIRDVAAGSDACDPDAECSPGGPLSGCNPRN</sequence>
<protein>
    <submittedName>
        <fullName evidence="2">MoaA/NifB/PqqE/SkfB family radical SAM enzyme</fullName>
    </submittedName>
</protein>
<dbReference type="Gene3D" id="3.20.20.70">
    <property type="entry name" value="Aldolase class I"/>
    <property type="match status" value="1"/>
</dbReference>
<evidence type="ECO:0000313" key="3">
    <source>
        <dbReference type="Proteomes" id="UP000578077"/>
    </source>
</evidence>
<dbReference type="SUPFAM" id="SSF102114">
    <property type="entry name" value="Radical SAM enzymes"/>
    <property type="match status" value="1"/>
</dbReference>
<feature type="domain" description="4Fe4S-binding SPASM" evidence="1">
    <location>
        <begin position="161"/>
        <end position="213"/>
    </location>
</feature>
<dbReference type="InterPro" id="IPR023885">
    <property type="entry name" value="4Fe4S-binding_SPASM_dom"/>
</dbReference>
<dbReference type="CDD" id="cd01335">
    <property type="entry name" value="Radical_SAM"/>
    <property type="match status" value="1"/>
</dbReference>
<name>A0A841EIR2_9ACTN</name>
<dbReference type="PANTHER" id="PTHR11228:SF7">
    <property type="entry name" value="PQQA PEPTIDE CYCLASE"/>
    <property type="match status" value="1"/>
</dbReference>
<keyword evidence="3" id="KW-1185">Reference proteome</keyword>
<evidence type="ECO:0000313" key="2">
    <source>
        <dbReference type="EMBL" id="MBB5999301.1"/>
    </source>
</evidence>
<proteinExistence type="predicted"/>
<organism evidence="2 3">
    <name type="scientific">Streptomonospora salina</name>
    <dbReference type="NCBI Taxonomy" id="104205"/>
    <lineage>
        <taxon>Bacteria</taxon>
        <taxon>Bacillati</taxon>
        <taxon>Actinomycetota</taxon>
        <taxon>Actinomycetes</taxon>
        <taxon>Streptosporangiales</taxon>
        <taxon>Nocardiopsidaceae</taxon>
        <taxon>Streptomonospora</taxon>
    </lineage>
</organism>
<dbReference type="AlphaFoldDB" id="A0A841EIR2"/>